<gene>
    <name evidence="1" type="ORF">FA95DRAFT_1500810</name>
</gene>
<organism evidence="1 2">
    <name type="scientific">Auriscalpium vulgare</name>
    <dbReference type="NCBI Taxonomy" id="40419"/>
    <lineage>
        <taxon>Eukaryota</taxon>
        <taxon>Fungi</taxon>
        <taxon>Dikarya</taxon>
        <taxon>Basidiomycota</taxon>
        <taxon>Agaricomycotina</taxon>
        <taxon>Agaricomycetes</taxon>
        <taxon>Russulales</taxon>
        <taxon>Auriscalpiaceae</taxon>
        <taxon>Auriscalpium</taxon>
    </lineage>
</organism>
<evidence type="ECO:0000313" key="1">
    <source>
        <dbReference type="EMBL" id="KAI0041898.1"/>
    </source>
</evidence>
<keyword evidence="2" id="KW-1185">Reference proteome</keyword>
<sequence length="100" mass="10367">VSDMLCPYQLWACPIPGHALSAGSSKYEFDVGELVRTGFECVDLRGDLESCGGCGSLDQAHDCTSIPHARGVACVHAQCAVDSCAPGYKVSSAGNTCVRG</sequence>
<evidence type="ECO:0000313" key="2">
    <source>
        <dbReference type="Proteomes" id="UP000814033"/>
    </source>
</evidence>
<name>A0ACB8RCX8_9AGAM</name>
<proteinExistence type="predicted"/>
<protein>
    <submittedName>
        <fullName evidence="1">Uncharacterized protein</fullName>
    </submittedName>
</protein>
<accession>A0ACB8RCX8</accession>
<reference evidence="1" key="1">
    <citation type="submission" date="2021-02" db="EMBL/GenBank/DDBJ databases">
        <authorList>
            <consortium name="DOE Joint Genome Institute"/>
            <person name="Ahrendt S."/>
            <person name="Looney B.P."/>
            <person name="Miyauchi S."/>
            <person name="Morin E."/>
            <person name="Drula E."/>
            <person name="Courty P.E."/>
            <person name="Chicoki N."/>
            <person name="Fauchery L."/>
            <person name="Kohler A."/>
            <person name="Kuo A."/>
            <person name="Labutti K."/>
            <person name="Pangilinan J."/>
            <person name="Lipzen A."/>
            <person name="Riley R."/>
            <person name="Andreopoulos W."/>
            <person name="He G."/>
            <person name="Johnson J."/>
            <person name="Barry K.W."/>
            <person name="Grigoriev I.V."/>
            <person name="Nagy L."/>
            <person name="Hibbett D."/>
            <person name="Henrissat B."/>
            <person name="Matheny P.B."/>
            <person name="Labbe J."/>
            <person name="Martin F."/>
        </authorList>
    </citation>
    <scope>NUCLEOTIDE SEQUENCE</scope>
    <source>
        <strain evidence="1">FP105234-sp</strain>
    </source>
</reference>
<feature type="non-terminal residue" evidence="1">
    <location>
        <position position="1"/>
    </location>
</feature>
<dbReference type="Proteomes" id="UP000814033">
    <property type="component" value="Unassembled WGS sequence"/>
</dbReference>
<dbReference type="EMBL" id="MU276095">
    <property type="protein sequence ID" value="KAI0041898.1"/>
    <property type="molecule type" value="Genomic_DNA"/>
</dbReference>
<comment type="caution">
    <text evidence="1">The sequence shown here is derived from an EMBL/GenBank/DDBJ whole genome shotgun (WGS) entry which is preliminary data.</text>
</comment>
<reference evidence="1" key="2">
    <citation type="journal article" date="2022" name="New Phytol.">
        <title>Evolutionary transition to the ectomycorrhizal habit in the genomes of a hyperdiverse lineage of mushroom-forming fungi.</title>
        <authorList>
            <person name="Looney B."/>
            <person name="Miyauchi S."/>
            <person name="Morin E."/>
            <person name="Drula E."/>
            <person name="Courty P.E."/>
            <person name="Kohler A."/>
            <person name="Kuo A."/>
            <person name="LaButti K."/>
            <person name="Pangilinan J."/>
            <person name="Lipzen A."/>
            <person name="Riley R."/>
            <person name="Andreopoulos W."/>
            <person name="He G."/>
            <person name="Johnson J."/>
            <person name="Nolan M."/>
            <person name="Tritt A."/>
            <person name="Barry K.W."/>
            <person name="Grigoriev I.V."/>
            <person name="Nagy L.G."/>
            <person name="Hibbett D."/>
            <person name="Henrissat B."/>
            <person name="Matheny P.B."/>
            <person name="Labbe J."/>
            <person name="Martin F.M."/>
        </authorList>
    </citation>
    <scope>NUCLEOTIDE SEQUENCE</scope>
    <source>
        <strain evidence="1">FP105234-sp</strain>
    </source>
</reference>